<proteinExistence type="inferred from homology"/>
<feature type="transmembrane region" description="Helical" evidence="9">
    <location>
        <begin position="153"/>
        <end position="172"/>
    </location>
</feature>
<evidence type="ECO:0000256" key="9">
    <source>
        <dbReference type="RuleBase" id="RU365067"/>
    </source>
</evidence>
<keyword evidence="4 9" id="KW-0812">Transmembrane</keyword>
<dbReference type="OMA" id="WPGKLFG"/>
<keyword evidence="5" id="KW-0256">Endoplasmic reticulum</keyword>
<keyword evidence="6 9" id="KW-1133">Transmembrane helix</keyword>
<evidence type="ECO:0000313" key="11">
    <source>
        <dbReference type="Proteomes" id="UP000054359"/>
    </source>
</evidence>
<accession>A0A087TBZ5</accession>
<feature type="transmembrane region" description="Helical" evidence="9">
    <location>
        <begin position="463"/>
        <end position="481"/>
    </location>
</feature>
<organism evidence="10 11">
    <name type="scientific">Stegodyphus mimosarum</name>
    <name type="common">African social velvet spider</name>
    <dbReference type="NCBI Taxonomy" id="407821"/>
    <lineage>
        <taxon>Eukaryota</taxon>
        <taxon>Metazoa</taxon>
        <taxon>Ecdysozoa</taxon>
        <taxon>Arthropoda</taxon>
        <taxon>Chelicerata</taxon>
        <taxon>Arachnida</taxon>
        <taxon>Araneae</taxon>
        <taxon>Araneomorphae</taxon>
        <taxon>Entelegynae</taxon>
        <taxon>Eresoidea</taxon>
        <taxon>Eresidae</taxon>
        <taxon>Stegodyphus</taxon>
    </lineage>
</organism>
<reference evidence="10 11" key="1">
    <citation type="submission" date="2013-11" db="EMBL/GenBank/DDBJ databases">
        <title>Genome sequencing of Stegodyphus mimosarum.</title>
        <authorList>
            <person name="Bechsgaard J."/>
        </authorList>
    </citation>
    <scope>NUCLEOTIDE SEQUENCE [LARGE SCALE GENOMIC DNA]</scope>
</reference>
<keyword evidence="11" id="KW-1185">Reference proteome</keyword>
<dbReference type="PANTHER" id="PTHR13117:SF5">
    <property type="entry name" value="PROTEIN RFT1 HOMOLOG"/>
    <property type="match status" value="1"/>
</dbReference>
<feature type="transmembrane region" description="Helical" evidence="9">
    <location>
        <begin position="400"/>
        <end position="418"/>
    </location>
</feature>
<evidence type="ECO:0000256" key="7">
    <source>
        <dbReference type="ARBA" id="ARBA00023136"/>
    </source>
</evidence>
<dbReference type="GO" id="GO:0006488">
    <property type="term" value="P:dolichol-linked oligosaccharide biosynthetic process"/>
    <property type="evidence" value="ECO:0007669"/>
    <property type="project" value="InterPro"/>
</dbReference>
<comment type="subcellular location">
    <subcellularLocation>
        <location evidence="1 9">Endoplasmic reticulum membrane</location>
        <topology evidence="1 9">Multi-pass membrane protein</topology>
    </subcellularLocation>
</comment>
<dbReference type="OrthoDB" id="9979195at2759"/>
<comment type="similarity">
    <text evidence="3 9">Belongs to the RFT1 family.</text>
</comment>
<feature type="transmembrane region" description="Helical" evidence="9">
    <location>
        <begin position="18"/>
        <end position="40"/>
    </location>
</feature>
<evidence type="ECO:0000313" key="10">
    <source>
        <dbReference type="EMBL" id="KFM62634.1"/>
    </source>
</evidence>
<gene>
    <name evidence="10" type="ORF">X975_24018</name>
</gene>
<dbReference type="InterPro" id="IPR007594">
    <property type="entry name" value="RFT1"/>
</dbReference>
<protein>
    <recommendedName>
        <fullName evidence="9">Protein RFT1 homolog</fullName>
    </recommendedName>
</protein>
<evidence type="ECO:0000256" key="5">
    <source>
        <dbReference type="ARBA" id="ARBA00022824"/>
    </source>
</evidence>
<dbReference type="STRING" id="407821.A0A087TBZ5"/>
<feature type="non-terminal residue" evidence="10">
    <location>
        <position position="507"/>
    </location>
</feature>
<evidence type="ECO:0000256" key="2">
    <source>
        <dbReference type="ARBA" id="ARBA00004922"/>
    </source>
</evidence>
<comment type="function">
    <text evidence="8 9">Intramembrane glycolipid transporter that operates in the biosynthetic pathway of dolichol-linked oligosaccharides, the glycan precursors employed in protein asparagine (N)-glycosylation. The sequential addition of sugars to dolichol pyrophosphate produces dolichol-linked oligosaccharides containing fourteen sugars, including two GlcNAcs, nine mannoses and three glucoses. Once assembled, the oligosaccharide is transferred from the lipid to nascent proteins by oligosaccharyltransferases. The assembly of dolichol-linked oligosaccharides begins on the cytosolic side of the endoplasmic reticulum membrane and finishes in its lumen. RFT1 could mediate the translocation of the cytosolically oriented intermediate DolPP-GlcNAc2Man5, produced by ALG11, into the ER lumen where dolichol-linked oligosaccharides assembly continues. However, the intramembrane lipid transporter activity could not be confirmed in vitro.</text>
</comment>
<feature type="transmembrane region" description="Helical" evidence="9">
    <location>
        <begin position="369"/>
        <end position="388"/>
    </location>
</feature>
<dbReference type="GO" id="GO:0005789">
    <property type="term" value="C:endoplasmic reticulum membrane"/>
    <property type="evidence" value="ECO:0007669"/>
    <property type="project" value="UniProtKB-SubCell"/>
</dbReference>
<feature type="transmembrane region" description="Helical" evidence="9">
    <location>
        <begin position="327"/>
        <end position="349"/>
    </location>
</feature>
<evidence type="ECO:0000256" key="6">
    <source>
        <dbReference type="ARBA" id="ARBA00022989"/>
    </source>
</evidence>
<dbReference type="Pfam" id="PF04506">
    <property type="entry name" value="Rft-1"/>
    <property type="match status" value="1"/>
</dbReference>
<name>A0A087TBZ5_STEMI</name>
<sequence>MMEASVVNVAVKSASYNIILQILMRIVSSLSNAVILRFIAKDALGVINVRLMLLYSTCHCITREAFRRSCLSKINSRTVQSKFNLLWLTLPTCVLCSIVLRYIWLYLLDKPDPAAVPNYTAGVNIVLVSVFIETLSEPLFVFSQSFHFVKLKVFIEGVMLSVKSIAMVIFLSKWPDHAMFSFCLSQALGSVVYTLSYYVYFSWYLSVNRLILPVRHIKDILPKFSKQFVDWEDYCLTWSFFKQTFLKQLLTEGERYLMTFFTILSFGEQGLYDVVNNLGSLAARFLFLPIEESGYLLFTQLINRDQPIHAQKNLTLSLSLLENLLKLMVLLGLMILTFGYSYSQLLLLLYGGPILSTGKALTLMRWHCAYVFLLAINGITECFKFAVMNHYQVNKYNKKMVMLSVIFLVAAYCFVHLFGGVGFILANCLNMGFRIIHSIFYIHKYFKMPRFWLVKNVIPHSTVTTVLCLTFVLTSISEVFLCCSYGILFWIWHLILGIGCFTLFIWA</sequence>
<feature type="transmembrane region" description="Helical" evidence="9">
    <location>
        <begin position="178"/>
        <end position="200"/>
    </location>
</feature>
<dbReference type="AlphaFoldDB" id="A0A087TBZ5"/>
<keyword evidence="7 9" id="KW-0472">Membrane</keyword>
<feature type="transmembrane region" description="Helical" evidence="9">
    <location>
        <begin position="487"/>
        <end position="506"/>
    </location>
</feature>
<feature type="transmembrane region" description="Helical" evidence="9">
    <location>
        <begin position="85"/>
        <end position="107"/>
    </location>
</feature>
<evidence type="ECO:0000256" key="1">
    <source>
        <dbReference type="ARBA" id="ARBA00004477"/>
    </source>
</evidence>
<dbReference type="Proteomes" id="UP000054359">
    <property type="component" value="Unassembled WGS sequence"/>
</dbReference>
<dbReference type="GO" id="GO:0034203">
    <property type="term" value="P:glycolipid translocation"/>
    <property type="evidence" value="ECO:0007669"/>
    <property type="project" value="TreeGrafter"/>
</dbReference>
<dbReference type="PANTHER" id="PTHR13117">
    <property type="entry name" value="ENDOPLASMIC RETICULUM MULTISPAN TRANSMEMBRANE PROTEIN-RELATED"/>
    <property type="match status" value="1"/>
</dbReference>
<evidence type="ECO:0000256" key="8">
    <source>
        <dbReference type="ARBA" id="ARBA00045912"/>
    </source>
</evidence>
<evidence type="ECO:0000256" key="3">
    <source>
        <dbReference type="ARBA" id="ARBA00010288"/>
    </source>
</evidence>
<evidence type="ECO:0000256" key="4">
    <source>
        <dbReference type="ARBA" id="ARBA00022692"/>
    </source>
</evidence>
<dbReference type="EMBL" id="KK114520">
    <property type="protein sequence ID" value="KFM62634.1"/>
    <property type="molecule type" value="Genomic_DNA"/>
</dbReference>
<comment type="pathway">
    <text evidence="2">Protein modification; protein glycosylation.</text>
</comment>
<feature type="transmembrane region" description="Helical" evidence="9">
    <location>
        <begin position="119"/>
        <end position="141"/>
    </location>
</feature>